<dbReference type="GO" id="GO:0006338">
    <property type="term" value="P:chromatin remodeling"/>
    <property type="evidence" value="ECO:0007669"/>
    <property type="project" value="InterPro"/>
</dbReference>
<dbReference type="PROSITE" id="PS50016">
    <property type="entry name" value="ZF_PHD_2"/>
    <property type="match status" value="1"/>
</dbReference>
<keyword evidence="8" id="KW-1185">Reference proteome</keyword>
<dbReference type="GO" id="GO:0006355">
    <property type="term" value="P:regulation of DNA-templated transcription"/>
    <property type="evidence" value="ECO:0007669"/>
    <property type="project" value="TreeGrafter"/>
</dbReference>
<dbReference type="InterPro" id="IPR047171">
    <property type="entry name" value="BAZ1A"/>
</dbReference>
<name>A0AAW2DZC4_9ROSI</name>
<dbReference type="SMART" id="SM00249">
    <property type="entry name" value="PHD"/>
    <property type="match status" value="1"/>
</dbReference>
<dbReference type="Gene3D" id="3.30.40.100">
    <property type="match status" value="1"/>
</dbReference>
<evidence type="ECO:0000259" key="6">
    <source>
        <dbReference type="PROSITE" id="PS51050"/>
    </source>
</evidence>
<dbReference type="Proteomes" id="UP001459277">
    <property type="component" value="Unassembled WGS sequence"/>
</dbReference>
<dbReference type="GO" id="GO:0000228">
    <property type="term" value="C:nuclear chromosome"/>
    <property type="evidence" value="ECO:0007669"/>
    <property type="project" value="TreeGrafter"/>
</dbReference>
<dbReference type="GO" id="GO:0003677">
    <property type="term" value="F:DNA binding"/>
    <property type="evidence" value="ECO:0007669"/>
    <property type="project" value="TreeGrafter"/>
</dbReference>
<dbReference type="Pfam" id="PF00628">
    <property type="entry name" value="PHD"/>
    <property type="match status" value="1"/>
</dbReference>
<evidence type="ECO:0000259" key="5">
    <source>
        <dbReference type="PROSITE" id="PS50016"/>
    </source>
</evidence>
<dbReference type="InterPro" id="IPR011011">
    <property type="entry name" value="Znf_FYVE_PHD"/>
</dbReference>
<evidence type="ECO:0000313" key="8">
    <source>
        <dbReference type="Proteomes" id="UP001459277"/>
    </source>
</evidence>
<dbReference type="PROSITE" id="PS01359">
    <property type="entry name" value="ZF_PHD_1"/>
    <property type="match status" value="1"/>
</dbReference>
<organism evidence="7 8">
    <name type="scientific">Lithocarpus litseifolius</name>
    <dbReference type="NCBI Taxonomy" id="425828"/>
    <lineage>
        <taxon>Eukaryota</taxon>
        <taxon>Viridiplantae</taxon>
        <taxon>Streptophyta</taxon>
        <taxon>Embryophyta</taxon>
        <taxon>Tracheophyta</taxon>
        <taxon>Spermatophyta</taxon>
        <taxon>Magnoliopsida</taxon>
        <taxon>eudicotyledons</taxon>
        <taxon>Gunneridae</taxon>
        <taxon>Pentapetalae</taxon>
        <taxon>rosids</taxon>
        <taxon>fabids</taxon>
        <taxon>Fagales</taxon>
        <taxon>Fagaceae</taxon>
        <taxon>Lithocarpus</taxon>
    </lineage>
</organism>
<feature type="domain" description="CW-type" evidence="6">
    <location>
        <begin position="432"/>
        <end position="495"/>
    </location>
</feature>
<accession>A0AAW2DZC4</accession>
<evidence type="ECO:0008006" key="9">
    <source>
        <dbReference type="Google" id="ProtNLM"/>
    </source>
</evidence>
<dbReference type="FunFam" id="3.30.40.100:FF:000005">
    <property type="entry name" value="uncharacterized protein LOC106759733 isoform X4"/>
    <property type="match status" value="1"/>
</dbReference>
<evidence type="ECO:0000256" key="3">
    <source>
        <dbReference type="ARBA" id="ARBA00022833"/>
    </source>
</evidence>
<dbReference type="Gene3D" id="2.30.30.1150">
    <property type="match status" value="1"/>
</dbReference>
<keyword evidence="1" id="KW-0479">Metal-binding</keyword>
<evidence type="ECO:0000256" key="4">
    <source>
        <dbReference type="PROSITE-ProRule" id="PRU00146"/>
    </source>
</evidence>
<dbReference type="PANTHER" id="PTHR46510">
    <property type="entry name" value="BROMODOMAIN ADJACENT TO ZINC FINGER DOMAIN PROTEIN 1A"/>
    <property type="match status" value="1"/>
</dbReference>
<dbReference type="GO" id="GO:0045740">
    <property type="term" value="P:positive regulation of DNA replication"/>
    <property type="evidence" value="ECO:0007669"/>
    <property type="project" value="TreeGrafter"/>
</dbReference>
<feature type="domain" description="PHD-type" evidence="5">
    <location>
        <begin position="284"/>
        <end position="334"/>
    </location>
</feature>
<protein>
    <recommendedName>
        <fullName evidence="9">PHD-type domain-containing protein</fullName>
    </recommendedName>
</protein>
<reference evidence="7 8" key="1">
    <citation type="submission" date="2024-01" db="EMBL/GenBank/DDBJ databases">
        <title>A telomere-to-telomere, gap-free genome of sweet tea (Lithocarpus litseifolius).</title>
        <authorList>
            <person name="Zhou J."/>
        </authorList>
    </citation>
    <scope>NUCLEOTIDE SEQUENCE [LARGE SCALE GENOMIC DNA]</scope>
    <source>
        <strain evidence="7">Zhou-2022a</strain>
        <tissue evidence="7">Leaf</tissue>
    </source>
</reference>
<proteinExistence type="predicted"/>
<comment type="caution">
    <text evidence="7">The sequence shown here is derived from an EMBL/GenBank/DDBJ whole genome shotgun (WGS) entry which is preliminary data.</text>
</comment>
<gene>
    <name evidence="7" type="ORF">SO802_002518</name>
</gene>
<evidence type="ECO:0000313" key="7">
    <source>
        <dbReference type="EMBL" id="KAL0015449.1"/>
    </source>
</evidence>
<dbReference type="GO" id="GO:0008623">
    <property type="term" value="C:CHRAC"/>
    <property type="evidence" value="ECO:0007669"/>
    <property type="project" value="TreeGrafter"/>
</dbReference>
<dbReference type="PANTHER" id="PTHR46510:SF1">
    <property type="entry name" value="BROMODOMAIN ADJACENT TO ZINC FINGER DOMAIN PROTEIN 1A"/>
    <property type="match status" value="1"/>
</dbReference>
<dbReference type="GO" id="GO:0031445">
    <property type="term" value="P:regulation of heterochromatin formation"/>
    <property type="evidence" value="ECO:0007669"/>
    <property type="project" value="TreeGrafter"/>
</dbReference>
<keyword evidence="3" id="KW-0862">Zinc</keyword>
<dbReference type="InterPro" id="IPR001965">
    <property type="entry name" value="Znf_PHD"/>
</dbReference>
<dbReference type="PROSITE" id="PS51050">
    <property type="entry name" value="ZF_CW"/>
    <property type="match status" value="1"/>
</dbReference>
<dbReference type="GO" id="GO:0008270">
    <property type="term" value="F:zinc ion binding"/>
    <property type="evidence" value="ECO:0007669"/>
    <property type="project" value="UniProtKB-KW"/>
</dbReference>
<evidence type="ECO:0000256" key="1">
    <source>
        <dbReference type="ARBA" id="ARBA00022723"/>
    </source>
</evidence>
<dbReference type="InterPro" id="IPR011124">
    <property type="entry name" value="Znf_CW"/>
</dbReference>
<dbReference type="AlphaFoldDB" id="A0AAW2DZC4"/>
<evidence type="ECO:0000256" key="2">
    <source>
        <dbReference type="ARBA" id="ARBA00022771"/>
    </source>
</evidence>
<dbReference type="SUPFAM" id="SSF57903">
    <property type="entry name" value="FYVE/PHD zinc finger"/>
    <property type="match status" value="1"/>
</dbReference>
<keyword evidence="2 4" id="KW-0863">Zinc-finger</keyword>
<sequence>MLMESSLASSIEAACFFVSDCGKEDILCGWMPGTETWQMCSNCDKRSHGQCRKAESVIEEKENADSPSSLNFPRSYVQPSTVSTMSESYAPNFVYRRRKLRGNSIDMLSPQAAANTKRSADCLSVISSDAPSMAAKEQHVGSQVEHESRAVGSPLMAPLLCNKESHVLKSESINGCSVGEGHVADAALKNTMQKILEVDSVNDSCSSSKSNLELVSASMTTEVDDTGECSSSSVMVTEVKGGQLSENDRCISILRSQGLVRRVLPTKSCESAEDAGTSSGGSCSRSCKICGHSESTLNMLICDLCEEAFHVSCFNPRMKKIPTDEWFCYSCLKKKRKILKEIDTRKSPSIASEMGRCRHASAKGESNPIMLMLRDTEPYKTGVRAGKGFQAEVPDWSGAIIDDVNAISEPVELDPSECVTSHLWNFCKPYTLDSIGNWLQCREVIDGIGGVNGTICGKWRRAPLSEVQTDDWECFHSFLWDPTHADCAVPQELETDQVLKQLKYIQMLRPQLAAKRRKSDRTECNVDLQKHTVDASYIQSP</sequence>
<dbReference type="InterPro" id="IPR019787">
    <property type="entry name" value="Znf_PHD-finger"/>
</dbReference>
<dbReference type="InterPro" id="IPR019786">
    <property type="entry name" value="Zinc_finger_PHD-type_CS"/>
</dbReference>
<dbReference type="EMBL" id="JAZDWU010000001">
    <property type="protein sequence ID" value="KAL0015449.1"/>
    <property type="molecule type" value="Genomic_DNA"/>
</dbReference>